<comment type="caution">
    <text evidence="3">The sequence shown here is derived from an EMBL/GenBank/DDBJ whole genome shotgun (WGS) entry which is preliminary data.</text>
</comment>
<evidence type="ECO:0000313" key="3">
    <source>
        <dbReference type="EMBL" id="TGE24316.1"/>
    </source>
</evidence>
<evidence type="ECO:0000256" key="1">
    <source>
        <dbReference type="SAM" id="SignalP"/>
    </source>
</evidence>
<proteinExistence type="predicted"/>
<dbReference type="InterPro" id="IPR026444">
    <property type="entry name" value="Secre_tail"/>
</dbReference>
<feature type="domain" description="Secretion system C-terminal sorting" evidence="2">
    <location>
        <begin position="837"/>
        <end position="910"/>
    </location>
</feature>
<sequence>MKKTCLFFLLIGLWINAVHAQHPLPAAREARLQNALRKAVTSVGVCGGMTTSGTATIPTYTEAMRTEDIASLNYIGAEFIGRASSWWGDTNFNDVFDPTNTAYEGSDNGHFARTYANSQRLLDGHPDRIIQGAVFEIVNENVNNMLIPNWVWKGFGLDPPTTQQKFCLRDIAFDSAFDPNAGDNDQPFQVPDVTKLQARMWLYYRACSYIATDIEALHMGQWNLIAALDSAGRNSTGALTGRAKYAYTKDLFDRIRAFAANGVAAPNGFAQYNNRLGARKGYVYLDCHSKKKMLYNGLVDLFDFYTYPLGAEEVMTMTHQDANGTLQAGSNSFYQQPVQGVQLVMNVCNSGYYGPSGRTDGNDRLLLLELDNGVSSADAPNLAPTRMYGWDEIAWFTNQPQAYRADLLRYIYRWMACNTPNVHFQMPARRSHYRFNATPANTEPQRILELWRGDYDNNDSYAAGTLYTAPNTPAQSQSNIAIESDGSIFWSSGGQIRFARWGTEPTNTSPHWIHGTIPSVTNVAGDLVFCEKGLLFYRSTSNTIDYCQYNPNNTWTHYSTSSATNGVTANVAGNLVVEGSGPIQNRVNGRTIFYRSTDNKLQYIKQNVANRVWEHVDLSQYASPVDAVDGAIACPNMGTIFYISNNRIKALRSYEWSWQAPDNQTSVVDAYSSLAVEKTDDSGAVVLYYITTMGNVYYLKYNHNYSAPRWGIFSEPYVTQQAGQAVTNSQDAWGSITVAGSSSILYAGYNSIKSVRYCSGAVNNGWQREEYSQVQNCAWGLVRQPDNSMFYIGPGNKIHYLTWEANKCTQAFPSPGAVLQEEPAMAAASSMIRQTDVYPNPVNMELTISLAQVVATDEYCQLYDALGRKVAVSKRQDDTHQWITTRHIPAGLYYLRVQGRGNVETHKVLVEH</sequence>
<accession>A0A4Z0Q4A8</accession>
<dbReference type="Gene3D" id="2.120.10.70">
    <property type="entry name" value="Fucose-specific lectin"/>
    <property type="match status" value="1"/>
</dbReference>
<keyword evidence="4" id="KW-1185">Reference proteome</keyword>
<evidence type="ECO:0000313" key="4">
    <source>
        <dbReference type="Proteomes" id="UP000297549"/>
    </source>
</evidence>
<dbReference type="Proteomes" id="UP000297549">
    <property type="component" value="Unassembled WGS sequence"/>
</dbReference>
<dbReference type="RefSeq" id="WP_167856740.1">
    <property type="nucleotide sequence ID" value="NZ_SRLC01000001.1"/>
</dbReference>
<dbReference type="AlphaFoldDB" id="A0A4Z0Q4A8"/>
<keyword evidence="1" id="KW-0732">Signal</keyword>
<evidence type="ECO:0000259" key="2">
    <source>
        <dbReference type="Pfam" id="PF18962"/>
    </source>
</evidence>
<feature type="signal peptide" evidence="1">
    <location>
        <begin position="1"/>
        <end position="20"/>
    </location>
</feature>
<protein>
    <submittedName>
        <fullName evidence="3">T9SS type A sorting domain-containing protein</fullName>
    </submittedName>
</protein>
<dbReference type="NCBIfam" id="TIGR04183">
    <property type="entry name" value="Por_Secre_tail"/>
    <property type="match status" value="1"/>
</dbReference>
<dbReference type="Pfam" id="PF18962">
    <property type="entry name" value="Por_Secre_tail"/>
    <property type="match status" value="1"/>
</dbReference>
<dbReference type="EMBL" id="SRLC01000001">
    <property type="protein sequence ID" value="TGE24316.1"/>
    <property type="molecule type" value="Genomic_DNA"/>
</dbReference>
<gene>
    <name evidence="3" type="ORF">E5K00_03625</name>
</gene>
<feature type="chain" id="PRO_5021504245" evidence="1">
    <location>
        <begin position="21"/>
        <end position="912"/>
    </location>
</feature>
<organism evidence="3 4">
    <name type="scientific">Hymenobacter aquaticus</name>
    <dbReference type="NCBI Taxonomy" id="1867101"/>
    <lineage>
        <taxon>Bacteria</taxon>
        <taxon>Pseudomonadati</taxon>
        <taxon>Bacteroidota</taxon>
        <taxon>Cytophagia</taxon>
        <taxon>Cytophagales</taxon>
        <taxon>Hymenobacteraceae</taxon>
        <taxon>Hymenobacter</taxon>
    </lineage>
</organism>
<name>A0A4Z0Q4A8_9BACT</name>
<reference evidence="3 4" key="1">
    <citation type="submission" date="2019-04" db="EMBL/GenBank/DDBJ databases">
        <authorList>
            <person name="Feng G."/>
            <person name="Zhang J."/>
            <person name="Zhu H."/>
        </authorList>
    </citation>
    <scope>NUCLEOTIDE SEQUENCE [LARGE SCALE GENOMIC DNA]</scope>
    <source>
        <strain evidence="3 4">JCM 31653</strain>
    </source>
</reference>
<dbReference type="SUPFAM" id="SSF89372">
    <property type="entry name" value="Fucose-specific lectin"/>
    <property type="match status" value="1"/>
</dbReference>